<dbReference type="GeneID" id="19986009"/>
<gene>
    <name evidence="1" type="ORF">G647_07516</name>
</gene>
<dbReference type="VEuPathDB" id="FungiDB:G647_07516"/>
<dbReference type="AlphaFoldDB" id="V9D594"/>
<evidence type="ECO:0000313" key="1">
    <source>
        <dbReference type="EMBL" id="ETI21172.1"/>
    </source>
</evidence>
<reference evidence="1 2" key="1">
    <citation type="submission" date="2013-03" db="EMBL/GenBank/DDBJ databases">
        <title>The Genome Sequence of Cladophialophora carrionii CBS 160.54.</title>
        <authorList>
            <consortium name="The Broad Institute Genomics Platform"/>
            <person name="Cuomo C."/>
            <person name="de Hoog S."/>
            <person name="Gorbushina A."/>
            <person name="Walker B."/>
            <person name="Young S.K."/>
            <person name="Zeng Q."/>
            <person name="Gargeya S."/>
            <person name="Fitzgerald M."/>
            <person name="Haas B."/>
            <person name="Abouelleil A."/>
            <person name="Allen A.W."/>
            <person name="Alvarado L."/>
            <person name="Arachchi H.M."/>
            <person name="Berlin A.M."/>
            <person name="Chapman S.B."/>
            <person name="Gainer-Dewar J."/>
            <person name="Goldberg J."/>
            <person name="Griggs A."/>
            <person name="Gujja S."/>
            <person name="Hansen M."/>
            <person name="Howarth C."/>
            <person name="Imamovic A."/>
            <person name="Ireland A."/>
            <person name="Larimer J."/>
            <person name="McCowan C."/>
            <person name="Murphy C."/>
            <person name="Pearson M."/>
            <person name="Poon T.W."/>
            <person name="Priest M."/>
            <person name="Roberts A."/>
            <person name="Saif S."/>
            <person name="Shea T."/>
            <person name="Sisk P."/>
            <person name="Sykes S."/>
            <person name="Wortman J."/>
            <person name="Nusbaum C."/>
            <person name="Birren B."/>
        </authorList>
    </citation>
    <scope>NUCLEOTIDE SEQUENCE [LARGE SCALE GENOMIC DNA]</scope>
    <source>
        <strain evidence="1 2">CBS 160.54</strain>
    </source>
</reference>
<accession>V9D594</accession>
<dbReference type="EMBL" id="KB822707">
    <property type="protein sequence ID" value="ETI21172.1"/>
    <property type="molecule type" value="Genomic_DNA"/>
</dbReference>
<dbReference type="Proteomes" id="UP000030678">
    <property type="component" value="Unassembled WGS sequence"/>
</dbReference>
<proteinExistence type="predicted"/>
<protein>
    <submittedName>
        <fullName evidence="1">Uncharacterized protein</fullName>
    </submittedName>
</protein>
<sequence length="128" mass="14922">MIPTFVRMEPSRLAAPRQTVFVAFYHSSPLLQSEDFRAVHLYHRNVPNTVIDILETAFHGTFRTWQHPSRCQEGHKSERNTNFASLWQRLCFRTPTWIYSAIPKDCHKGMWWFSSKDLSSSVHAGNSV</sequence>
<name>V9D594_9EURO</name>
<dbReference type="RefSeq" id="XP_008730053.1">
    <property type="nucleotide sequence ID" value="XM_008731831.1"/>
</dbReference>
<organism evidence="1 2">
    <name type="scientific">Cladophialophora carrionii CBS 160.54</name>
    <dbReference type="NCBI Taxonomy" id="1279043"/>
    <lineage>
        <taxon>Eukaryota</taxon>
        <taxon>Fungi</taxon>
        <taxon>Dikarya</taxon>
        <taxon>Ascomycota</taxon>
        <taxon>Pezizomycotina</taxon>
        <taxon>Eurotiomycetes</taxon>
        <taxon>Chaetothyriomycetidae</taxon>
        <taxon>Chaetothyriales</taxon>
        <taxon>Herpotrichiellaceae</taxon>
        <taxon>Cladophialophora</taxon>
    </lineage>
</organism>
<evidence type="ECO:0000313" key="2">
    <source>
        <dbReference type="Proteomes" id="UP000030678"/>
    </source>
</evidence>
<dbReference type="HOGENOM" id="CLU_1959329_0_0_1"/>